<evidence type="ECO:0000313" key="2">
    <source>
        <dbReference type="EMBL" id="KAJ7602221.1"/>
    </source>
</evidence>
<protein>
    <submittedName>
        <fullName evidence="2">Uncharacterized protein</fullName>
    </submittedName>
</protein>
<organism evidence="2 3">
    <name type="scientific">Roridomyces roridus</name>
    <dbReference type="NCBI Taxonomy" id="1738132"/>
    <lineage>
        <taxon>Eukaryota</taxon>
        <taxon>Fungi</taxon>
        <taxon>Dikarya</taxon>
        <taxon>Basidiomycota</taxon>
        <taxon>Agaricomycotina</taxon>
        <taxon>Agaricomycetes</taxon>
        <taxon>Agaricomycetidae</taxon>
        <taxon>Agaricales</taxon>
        <taxon>Marasmiineae</taxon>
        <taxon>Mycenaceae</taxon>
        <taxon>Roridomyces</taxon>
    </lineage>
</organism>
<proteinExistence type="predicted"/>
<dbReference type="AlphaFoldDB" id="A0AAD7AXA2"/>
<feature type="region of interest" description="Disordered" evidence="1">
    <location>
        <begin position="65"/>
        <end position="115"/>
    </location>
</feature>
<gene>
    <name evidence="2" type="ORF">FB45DRAFT_1108750</name>
</gene>
<dbReference type="Proteomes" id="UP001221142">
    <property type="component" value="Unassembled WGS sequence"/>
</dbReference>
<accession>A0AAD7AXA2</accession>
<evidence type="ECO:0000256" key="1">
    <source>
        <dbReference type="SAM" id="MobiDB-lite"/>
    </source>
</evidence>
<dbReference type="EMBL" id="JARKIF010000247">
    <property type="protein sequence ID" value="KAJ7602221.1"/>
    <property type="molecule type" value="Genomic_DNA"/>
</dbReference>
<reference evidence="2" key="1">
    <citation type="submission" date="2023-03" db="EMBL/GenBank/DDBJ databases">
        <title>Massive genome expansion in bonnet fungi (Mycena s.s.) driven by repeated elements and novel gene families across ecological guilds.</title>
        <authorList>
            <consortium name="Lawrence Berkeley National Laboratory"/>
            <person name="Harder C.B."/>
            <person name="Miyauchi S."/>
            <person name="Viragh M."/>
            <person name="Kuo A."/>
            <person name="Thoen E."/>
            <person name="Andreopoulos B."/>
            <person name="Lu D."/>
            <person name="Skrede I."/>
            <person name="Drula E."/>
            <person name="Henrissat B."/>
            <person name="Morin E."/>
            <person name="Kohler A."/>
            <person name="Barry K."/>
            <person name="LaButti K."/>
            <person name="Morin E."/>
            <person name="Salamov A."/>
            <person name="Lipzen A."/>
            <person name="Mereny Z."/>
            <person name="Hegedus B."/>
            <person name="Baldrian P."/>
            <person name="Stursova M."/>
            <person name="Weitz H."/>
            <person name="Taylor A."/>
            <person name="Grigoriev I.V."/>
            <person name="Nagy L.G."/>
            <person name="Martin F."/>
            <person name="Kauserud H."/>
        </authorList>
    </citation>
    <scope>NUCLEOTIDE SEQUENCE</scope>
    <source>
        <strain evidence="2">9284</strain>
    </source>
</reference>
<keyword evidence="3" id="KW-1185">Reference proteome</keyword>
<evidence type="ECO:0000313" key="3">
    <source>
        <dbReference type="Proteomes" id="UP001221142"/>
    </source>
</evidence>
<name>A0AAD7AXA2_9AGAR</name>
<sequence>MPLPALTVPLPLSTLSLPMPVSSIALLVSKLLPLVSSLHPQITISTDSAPPTNMDILLQVALSSDNSSDSSSSKNAPAPIAKPVIPAAASIPTHKAPAPKPASKKPYKPSQSSTTARGLCAIVWARTNPESDKNDFKAYWDDLGEEGQKFWKDRERKAKDAAAAALAA</sequence>
<feature type="compositionally biased region" description="Low complexity" evidence="1">
    <location>
        <begin position="65"/>
        <end position="96"/>
    </location>
</feature>
<comment type="caution">
    <text evidence="2">The sequence shown here is derived from an EMBL/GenBank/DDBJ whole genome shotgun (WGS) entry which is preliminary data.</text>
</comment>